<dbReference type="Proteomes" id="UP000265180">
    <property type="component" value="Chromosome 15"/>
</dbReference>
<keyword evidence="7" id="KW-0472">Membrane</keyword>
<evidence type="ECO:0000313" key="10">
    <source>
        <dbReference type="Proteomes" id="UP000265180"/>
    </source>
</evidence>
<keyword evidence="5" id="KW-0677">Repeat</keyword>
<keyword evidence="3" id="KW-0963">Cytoplasm</keyword>
<evidence type="ECO:0000256" key="3">
    <source>
        <dbReference type="ARBA" id="ARBA00022490"/>
    </source>
</evidence>
<dbReference type="Gene3D" id="1.10.238.10">
    <property type="entry name" value="EF-hand"/>
    <property type="match status" value="1"/>
</dbReference>
<evidence type="ECO:0000259" key="8">
    <source>
        <dbReference type="PROSITE" id="PS50222"/>
    </source>
</evidence>
<dbReference type="PANTHER" id="PTHR46735:SF3">
    <property type="entry name" value="CALPAIN SMALL SUBUNIT 1-RELATED"/>
    <property type="match status" value="1"/>
</dbReference>
<evidence type="ECO:0000256" key="5">
    <source>
        <dbReference type="ARBA" id="ARBA00022737"/>
    </source>
</evidence>
<dbReference type="SUPFAM" id="SSF47473">
    <property type="entry name" value="EF-hand"/>
    <property type="match status" value="1"/>
</dbReference>
<dbReference type="AlphaFoldDB" id="A0A3P9MDQ0"/>
<evidence type="ECO:0000256" key="1">
    <source>
        <dbReference type="ARBA" id="ARBA00004308"/>
    </source>
</evidence>
<dbReference type="InterPro" id="IPR011992">
    <property type="entry name" value="EF-hand-dom_pair"/>
</dbReference>
<evidence type="ECO:0000256" key="4">
    <source>
        <dbReference type="ARBA" id="ARBA00022723"/>
    </source>
</evidence>
<reference evidence="9 10" key="2">
    <citation type="submission" date="2017-04" db="EMBL/GenBank/DDBJ databases">
        <title>CpG methylation of centromeres and impact of large insertions on vertebrate speciation.</title>
        <authorList>
            <person name="Ichikawa K."/>
            <person name="Yoshimura J."/>
            <person name="Morishita S."/>
        </authorList>
    </citation>
    <scope>NUCLEOTIDE SEQUENCE</scope>
    <source>
        <strain evidence="9 10">HNI</strain>
    </source>
</reference>
<keyword evidence="4" id="KW-0479">Metal-binding</keyword>
<organism evidence="9 10">
    <name type="scientific">Oryzias latipes</name>
    <name type="common">Japanese rice fish</name>
    <name type="synonym">Japanese killifish</name>
    <dbReference type="NCBI Taxonomy" id="8090"/>
    <lineage>
        <taxon>Eukaryota</taxon>
        <taxon>Metazoa</taxon>
        <taxon>Chordata</taxon>
        <taxon>Craniata</taxon>
        <taxon>Vertebrata</taxon>
        <taxon>Euteleostomi</taxon>
        <taxon>Actinopterygii</taxon>
        <taxon>Neopterygii</taxon>
        <taxon>Teleostei</taxon>
        <taxon>Neoteleostei</taxon>
        <taxon>Acanthomorphata</taxon>
        <taxon>Ovalentaria</taxon>
        <taxon>Atherinomorphae</taxon>
        <taxon>Beloniformes</taxon>
        <taxon>Adrianichthyidae</taxon>
        <taxon>Oryziinae</taxon>
        <taxon>Oryzias</taxon>
    </lineage>
</organism>
<dbReference type="PANTHER" id="PTHR46735">
    <property type="entry name" value="CALPAIN, SMALL SUBUNIT 1 A-RELATED"/>
    <property type="match status" value="1"/>
</dbReference>
<dbReference type="PROSITE" id="PS50222">
    <property type="entry name" value="EF_HAND_2"/>
    <property type="match status" value="1"/>
</dbReference>
<accession>A0A3P9MDQ0</accession>
<dbReference type="GO" id="GO:0005737">
    <property type="term" value="C:cytoplasm"/>
    <property type="evidence" value="ECO:0007669"/>
    <property type="project" value="UniProtKB-SubCell"/>
</dbReference>
<evidence type="ECO:0000256" key="7">
    <source>
        <dbReference type="ARBA" id="ARBA00023136"/>
    </source>
</evidence>
<evidence type="ECO:0000256" key="2">
    <source>
        <dbReference type="ARBA" id="ARBA00004496"/>
    </source>
</evidence>
<reference evidence="9" key="4">
    <citation type="submission" date="2025-09" db="UniProtKB">
        <authorList>
            <consortium name="Ensembl"/>
        </authorList>
    </citation>
    <scope>IDENTIFICATION</scope>
    <source>
        <strain evidence="9">HNI</strain>
    </source>
</reference>
<dbReference type="Ensembl" id="ENSORLT00020022880.1">
    <property type="protein sequence ID" value="ENSORLP00020031131.1"/>
    <property type="gene ID" value="ENSORLG00020016000.1"/>
</dbReference>
<dbReference type="GO" id="GO:0005509">
    <property type="term" value="F:calcium ion binding"/>
    <property type="evidence" value="ECO:0007669"/>
    <property type="project" value="InterPro"/>
</dbReference>
<evidence type="ECO:0000313" key="9">
    <source>
        <dbReference type="Ensembl" id="ENSORLP00020031131.1"/>
    </source>
</evidence>
<keyword evidence="6" id="KW-0106">Calcium</keyword>
<protein>
    <recommendedName>
        <fullName evidence="8">EF-hand domain-containing protein</fullName>
    </recommendedName>
</protein>
<sequence>PGCDQSVLKGGGGQKHIEAKCCCFFPSTGFQINGSVLQAIVNRYADAQYAIDFDSFVSCLIKLEMLFKMFKALDRDGSGKIELNMQQETCMLSGKLPLWLQIN</sequence>
<feature type="domain" description="EF-hand" evidence="8">
    <location>
        <begin position="61"/>
        <end position="96"/>
    </location>
</feature>
<reference evidence="9" key="3">
    <citation type="submission" date="2025-08" db="UniProtKB">
        <authorList>
            <consortium name="Ensembl"/>
        </authorList>
    </citation>
    <scope>IDENTIFICATION</scope>
    <source>
        <strain evidence="9">HNI</strain>
    </source>
</reference>
<reference key="1">
    <citation type="journal article" date="2007" name="Nature">
        <title>The medaka draft genome and insights into vertebrate genome evolution.</title>
        <authorList>
            <person name="Kasahara M."/>
            <person name="Naruse K."/>
            <person name="Sasaki S."/>
            <person name="Nakatani Y."/>
            <person name="Qu W."/>
            <person name="Ahsan B."/>
            <person name="Yamada T."/>
            <person name="Nagayasu Y."/>
            <person name="Doi K."/>
            <person name="Kasai Y."/>
            <person name="Jindo T."/>
            <person name="Kobayashi D."/>
            <person name="Shimada A."/>
            <person name="Toyoda A."/>
            <person name="Kuroki Y."/>
            <person name="Fujiyama A."/>
            <person name="Sasaki T."/>
            <person name="Shimizu A."/>
            <person name="Asakawa S."/>
            <person name="Shimizu N."/>
            <person name="Hashimoto S."/>
            <person name="Yang J."/>
            <person name="Lee Y."/>
            <person name="Matsushima K."/>
            <person name="Sugano S."/>
            <person name="Sakaizumi M."/>
            <person name="Narita T."/>
            <person name="Ohishi K."/>
            <person name="Haga S."/>
            <person name="Ohta F."/>
            <person name="Nomoto H."/>
            <person name="Nogata K."/>
            <person name="Morishita T."/>
            <person name="Endo T."/>
            <person name="Shin-I T."/>
            <person name="Takeda H."/>
            <person name="Morishita S."/>
            <person name="Kohara Y."/>
        </authorList>
    </citation>
    <scope>NUCLEOTIDE SEQUENCE [LARGE SCALE GENOMIC DNA]</scope>
    <source>
        <strain>Hd-rR</strain>
    </source>
</reference>
<dbReference type="InterPro" id="IPR002048">
    <property type="entry name" value="EF_hand_dom"/>
</dbReference>
<comment type="subcellular location">
    <subcellularLocation>
        <location evidence="2">Cytoplasm</location>
    </subcellularLocation>
    <subcellularLocation>
        <location evidence="1">Endomembrane system</location>
    </subcellularLocation>
</comment>
<proteinExistence type="predicted"/>
<dbReference type="GO" id="GO:0012505">
    <property type="term" value="C:endomembrane system"/>
    <property type="evidence" value="ECO:0007669"/>
    <property type="project" value="UniProtKB-SubCell"/>
</dbReference>
<name>A0A3P9MDQ0_ORYLA</name>
<evidence type="ECO:0000256" key="6">
    <source>
        <dbReference type="ARBA" id="ARBA00022837"/>
    </source>
</evidence>